<sequence>MGVGMSVNTPGGGQTMVVFGSRGVDSIQDAMGYTTAFTYVDLAAGWTLTDSIAFSSGLQSKFEYTMLPARDEKGKSFAISACSSHIHQDAVSNTVSDTEYQYGADTGYANYTGASIGCTMKSSKDSLMECRNQKFRYYVTITRLDADKRILQMSRVYYNYLHLSMAEDHYNIDANGNPFPSYRTENEYDLPTEFHARSTMYNLPVQADQLHYCQSKYQLHRRATSTYDEYGCPLSTIEWMWDKEKNDLKMQKSITSTYATTSWGGQLPNTEVLVDHVNRNKKHIAYKLTSDQRSIANSTVMYREKGTARWKAWKEKSYSYDSVGRVTTETIAWSAGADFPTKSVEKYTYKKVYSFDSETGINTETTTDLLGNVGKLRYGMRTKGGPLMKKVSPLGSRETLKYDLSSRLVETTDSLGSTIETSYSLGPGRNFVQNVTSMGYITRMTYDSLSRAVEIMDCGNQGSTEANRILSRSDYDAVSRVVKSVNELGIVTTTQAHDELTMALTVNGNLLSRTFSDGLGRQTKIVTYGDSENPNNSYTLVTEQVYDGFGKVTSSRRSQKSLNGSTSTLLAQTDVCYDVQDKPYNITFSALPSTLLGGTDNVTREIQFDIFGNAVTYKKSVSYADGRNFVHNGPLSVFDAGSRMVQLINQLGHAEVNEFDADGRLKAMTRYDGAKHTYTYDKLGQILSSTGPDGPAVYEYLPNGRLASITRGVATIKHTYTADGSVKSTQYPDGRAQTYVLDDFSRVIKEVDCHHPRSCYESRDLSSLVR</sequence>
<dbReference type="OrthoDB" id="442731at2759"/>
<dbReference type="InterPro" id="IPR050708">
    <property type="entry name" value="T6SS_VgrG/RHS"/>
</dbReference>
<dbReference type="Proteomes" id="UP000566819">
    <property type="component" value="Unassembled WGS sequence"/>
</dbReference>
<name>A0A8H4R9P1_9HELO</name>
<comment type="caution">
    <text evidence="1">The sequence shown here is derived from an EMBL/GenBank/DDBJ whole genome shotgun (WGS) entry which is preliminary data.</text>
</comment>
<dbReference type="InterPro" id="IPR006530">
    <property type="entry name" value="YD"/>
</dbReference>
<gene>
    <name evidence="1" type="ORF">G7Y89_g12816</name>
</gene>
<dbReference type="InterPro" id="IPR031325">
    <property type="entry name" value="RHS_repeat"/>
</dbReference>
<accession>A0A8H4R9P1</accession>
<dbReference type="Pfam" id="PF05593">
    <property type="entry name" value="RHS_repeat"/>
    <property type="match status" value="1"/>
</dbReference>
<dbReference type="EMBL" id="JAAMPI010001404">
    <property type="protein sequence ID" value="KAF4625351.1"/>
    <property type="molecule type" value="Genomic_DNA"/>
</dbReference>
<dbReference type="PANTHER" id="PTHR32305:SF15">
    <property type="entry name" value="PROTEIN RHSA-RELATED"/>
    <property type="match status" value="1"/>
</dbReference>
<organism evidence="1 2">
    <name type="scientific">Cudoniella acicularis</name>
    <dbReference type="NCBI Taxonomy" id="354080"/>
    <lineage>
        <taxon>Eukaryota</taxon>
        <taxon>Fungi</taxon>
        <taxon>Dikarya</taxon>
        <taxon>Ascomycota</taxon>
        <taxon>Pezizomycotina</taxon>
        <taxon>Leotiomycetes</taxon>
        <taxon>Helotiales</taxon>
        <taxon>Tricladiaceae</taxon>
        <taxon>Cudoniella</taxon>
    </lineage>
</organism>
<dbReference type="PANTHER" id="PTHR32305">
    <property type="match status" value="1"/>
</dbReference>
<dbReference type="AlphaFoldDB" id="A0A8H4R9P1"/>
<dbReference type="NCBIfam" id="TIGR01643">
    <property type="entry name" value="YD_repeat_2x"/>
    <property type="match status" value="1"/>
</dbReference>
<reference evidence="1 2" key="1">
    <citation type="submission" date="2020-03" db="EMBL/GenBank/DDBJ databases">
        <title>Draft Genome Sequence of Cudoniella acicularis.</title>
        <authorList>
            <person name="Buettner E."/>
            <person name="Kellner H."/>
        </authorList>
    </citation>
    <scope>NUCLEOTIDE SEQUENCE [LARGE SCALE GENOMIC DNA]</scope>
    <source>
        <strain evidence="1 2">DSM 108380</strain>
    </source>
</reference>
<protein>
    <submittedName>
        <fullName evidence="1">Uncharacterized protein</fullName>
    </submittedName>
</protein>
<evidence type="ECO:0000313" key="2">
    <source>
        <dbReference type="Proteomes" id="UP000566819"/>
    </source>
</evidence>
<evidence type="ECO:0000313" key="1">
    <source>
        <dbReference type="EMBL" id="KAF4625351.1"/>
    </source>
</evidence>
<keyword evidence="2" id="KW-1185">Reference proteome</keyword>
<proteinExistence type="predicted"/>
<dbReference type="Gene3D" id="2.180.10.10">
    <property type="entry name" value="RHS repeat-associated core"/>
    <property type="match status" value="1"/>
</dbReference>